<comment type="caution">
    <text evidence="1">The sequence shown here is derived from an EMBL/GenBank/DDBJ whole genome shotgun (WGS) entry which is preliminary data.</text>
</comment>
<sequence length="118" mass="13329">MDDHCAPGHALRHTIAFHTTEPLWQRAPTRDEQGRPLPDFMMLIPRLGTRPARQVRTTLQAIAEVLHQYRDAVVFADMNLRINVLWVTVRPVPGICLELPAALKVRVPEAMLVAHRAG</sequence>
<dbReference type="AlphaFoldDB" id="A0A1V3N745"/>
<proteinExistence type="predicted"/>
<evidence type="ECO:0000313" key="2">
    <source>
        <dbReference type="Proteomes" id="UP000189462"/>
    </source>
</evidence>
<protein>
    <submittedName>
        <fullName evidence="1">Uncharacterized protein</fullName>
    </submittedName>
</protein>
<keyword evidence="2" id="KW-1185">Reference proteome</keyword>
<dbReference type="Proteomes" id="UP000189462">
    <property type="component" value="Unassembled WGS sequence"/>
</dbReference>
<reference evidence="1 2" key="1">
    <citation type="submission" date="2017-02" db="EMBL/GenBank/DDBJ databases">
        <title>Genomic diversity within the haloalkaliphilic genus Thioalkalivibrio.</title>
        <authorList>
            <person name="Ahn A.-C."/>
            <person name="Meier-Kolthoff J."/>
            <person name="Overmars L."/>
            <person name="Richter M."/>
            <person name="Woyke T."/>
            <person name="Sorokin D.Y."/>
            <person name="Muyzer G."/>
        </authorList>
    </citation>
    <scope>NUCLEOTIDE SEQUENCE [LARGE SCALE GENOMIC DNA]</scope>
    <source>
        <strain evidence="1 2">ALJD</strain>
    </source>
</reference>
<name>A0A1V3N745_9GAMM</name>
<evidence type="ECO:0000313" key="1">
    <source>
        <dbReference type="EMBL" id="OOG20616.1"/>
    </source>
</evidence>
<dbReference type="RefSeq" id="WP_077280348.1">
    <property type="nucleotide sequence ID" value="NZ_MVBK01000152.1"/>
</dbReference>
<dbReference type="OrthoDB" id="5296715at2"/>
<dbReference type="EMBL" id="MVBK01000152">
    <property type="protein sequence ID" value="OOG20616.1"/>
    <property type="molecule type" value="Genomic_DNA"/>
</dbReference>
<accession>A0A1V3N745</accession>
<organism evidence="1 2">
    <name type="scientific">Thioalkalivibrio denitrificans</name>
    <dbReference type="NCBI Taxonomy" id="108003"/>
    <lineage>
        <taxon>Bacteria</taxon>
        <taxon>Pseudomonadati</taxon>
        <taxon>Pseudomonadota</taxon>
        <taxon>Gammaproteobacteria</taxon>
        <taxon>Chromatiales</taxon>
        <taxon>Ectothiorhodospiraceae</taxon>
        <taxon>Thioalkalivibrio</taxon>
    </lineage>
</organism>
<gene>
    <name evidence="1" type="ORF">B1C78_17135</name>
</gene>